<keyword evidence="1" id="KW-0472">Membrane</keyword>
<keyword evidence="1" id="KW-1133">Transmembrane helix</keyword>
<sequence length="194" mass="23138">MKLPVPHIEDVSLKRKYRIQVIFAFLAMLSWYLFLYSKDLLGYMEEDLGENYQEELIILFSFYYIIFAFLIFLWYLKIPRVVNYLIFAAYLFAILTYNFSIFTAPILFSVLLFLLYDMLLQKEVIEILKRSQVVFLLFGLLFFSAEEIIFGIPYSLQQMEESSLRLQYWIIGTAIFTFLLSVILILVRIKKGKK</sequence>
<protein>
    <submittedName>
        <fullName evidence="2">Uncharacterized protein</fullName>
    </submittedName>
</protein>
<feature type="transmembrane region" description="Helical" evidence="1">
    <location>
        <begin position="133"/>
        <end position="154"/>
    </location>
</feature>
<feature type="transmembrane region" description="Helical" evidence="1">
    <location>
        <begin position="57"/>
        <end position="76"/>
    </location>
</feature>
<gene>
    <name evidence="2" type="ORF">VJJ08_13685</name>
</gene>
<feature type="transmembrane region" description="Helical" evidence="1">
    <location>
        <begin position="166"/>
        <end position="187"/>
    </location>
</feature>
<accession>A0ABU5ZBI5</accession>
<feature type="transmembrane region" description="Helical" evidence="1">
    <location>
        <begin position="81"/>
        <end position="99"/>
    </location>
</feature>
<evidence type="ECO:0000313" key="2">
    <source>
        <dbReference type="EMBL" id="MEB3076338.1"/>
    </source>
</evidence>
<evidence type="ECO:0000256" key="1">
    <source>
        <dbReference type="SAM" id="Phobius"/>
    </source>
</evidence>
<feature type="transmembrane region" description="Helical" evidence="1">
    <location>
        <begin position="21"/>
        <end position="37"/>
    </location>
</feature>
<reference evidence="2 3" key="1">
    <citation type="submission" date="2023-12" db="EMBL/GenBank/DDBJ databases">
        <title>Genomic sequences of Capnocytophaga and Parvimonas strains.</title>
        <authorList>
            <person name="Watt R.M."/>
            <person name="Wang M."/>
            <person name="Yang T."/>
            <person name="Tong W.M."/>
        </authorList>
    </citation>
    <scope>NUCLEOTIDE SEQUENCE [LARGE SCALE GENOMIC DNA]</scope>
    <source>
        <strain evidence="2 3">CCUG 13096</strain>
    </source>
</reference>
<dbReference type="Proteomes" id="UP001311730">
    <property type="component" value="Unassembled WGS sequence"/>
</dbReference>
<dbReference type="EMBL" id="JAYKBW010000019">
    <property type="protein sequence ID" value="MEB3076338.1"/>
    <property type="molecule type" value="Genomic_DNA"/>
</dbReference>
<evidence type="ECO:0000313" key="3">
    <source>
        <dbReference type="Proteomes" id="UP001311730"/>
    </source>
</evidence>
<proteinExistence type="predicted"/>
<organism evidence="2 3">
    <name type="scientific">Capnocytophaga gingivalis</name>
    <dbReference type="NCBI Taxonomy" id="1017"/>
    <lineage>
        <taxon>Bacteria</taxon>
        <taxon>Pseudomonadati</taxon>
        <taxon>Bacteroidota</taxon>
        <taxon>Flavobacteriia</taxon>
        <taxon>Flavobacteriales</taxon>
        <taxon>Flavobacteriaceae</taxon>
        <taxon>Capnocytophaga</taxon>
    </lineage>
</organism>
<dbReference type="RefSeq" id="WP_323984333.1">
    <property type="nucleotide sequence ID" value="NZ_JAYKBW010000019.1"/>
</dbReference>
<feature type="transmembrane region" description="Helical" evidence="1">
    <location>
        <begin position="105"/>
        <end position="121"/>
    </location>
</feature>
<keyword evidence="3" id="KW-1185">Reference proteome</keyword>
<comment type="caution">
    <text evidence="2">The sequence shown here is derived from an EMBL/GenBank/DDBJ whole genome shotgun (WGS) entry which is preliminary data.</text>
</comment>
<keyword evidence="1" id="KW-0812">Transmembrane</keyword>
<name>A0ABU5ZBI5_9FLAO</name>